<dbReference type="Pfam" id="PF09084">
    <property type="entry name" value="NMT1"/>
    <property type="match status" value="1"/>
</dbReference>
<feature type="signal peptide" evidence="4">
    <location>
        <begin position="1"/>
        <end position="22"/>
    </location>
</feature>
<dbReference type="SUPFAM" id="SSF53850">
    <property type="entry name" value="Periplasmic binding protein-like II"/>
    <property type="match status" value="1"/>
</dbReference>
<feature type="chain" id="PRO_5046872622" evidence="4">
    <location>
        <begin position="23"/>
        <end position="195"/>
    </location>
</feature>
<keyword evidence="7" id="KW-1185">Reference proteome</keyword>
<keyword evidence="3 4" id="KW-0732">Signal</keyword>
<dbReference type="PANTHER" id="PTHR30024:SF47">
    <property type="entry name" value="TAURINE-BINDING PERIPLASMIC PROTEIN"/>
    <property type="match status" value="1"/>
</dbReference>
<evidence type="ECO:0000313" key="6">
    <source>
        <dbReference type="EMBL" id="MFD0853134.1"/>
    </source>
</evidence>
<sequence length="195" mass="20200">MRPSPRSRLAALLGVLVLAAPAATGCGEDESSGAGGLEKDTVTVASLPLADAAGLHIAQKAKLFEAEGLTVRIRPVQQSTAALPALAKGDVDFIAGANYVSFLQAQEKGTLKLSVVADAAYLTPNFISVMVNQDSPIRTVRDLEGKKVAVNLLNNIQTLTLNAILKAGGADPAKVQYVAVPFPQMGAALQRGQVD</sequence>
<dbReference type="Gene3D" id="3.40.190.10">
    <property type="entry name" value="Periplasmic binding protein-like II"/>
    <property type="match status" value="2"/>
</dbReference>
<dbReference type="Proteomes" id="UP001597083">
    <property type="component" value="Unassembled WGS sequence"/>
</dbReference>
<evidence type="ECO:0000256" key="4">
    <source>
        <dbReference type="SAM" id="SignalP"/>
    </source>
</evidence>
<feature type="domain" description="SsuA/THI5-like" evidence="5">
    <location>
        <begin position="52"/>
        <end position="195"/>
    </location>
</feature>
<dbReference type="PROSITE" id="PS51257">
    <property type="entry name" value="PROKAR_LIPOPROTEIN"/>
    <property type="match status" value="1"/>
</dbReference>
<evidence type="ECO:0000256" key="1">
    <source>
        <dbReference type="ARBA" id="ARBA00004418"/>
    </source>
</evidence>
<organism evidence="6 7">
    <name type="scientific">Actinomadura adrarensis</name>
    <dbReference type="NCBI Taxonomy" id="1819600"/>
    <lineage>
        <taxon>Bacteria</taxon>
        <taxon>Bacillati</taxon>
        <taxon>Actinomycetota</taxon>
        <taxon>Actinomycetes</taxon>
        <taxon>Streptosporangiales</taxon>
        <taxon>Thermomonosporaceae</taxon>
        <taxon>Actinomadura</taxon>
    </lineage>
</organism>
<dbReference type="EMBL" id="JBHTIR010001912">
    <property type="protein sequence ID" value="MFD0853134.1"/>
    <property type="molecule type" value="Genomic_DNA"/>
</dbReference>
<accession>A0ABW3CGQ3</accession>
<protein>
    <submittedName>
        <fullName evidence="6">ABC transporter substrate-binding protein</fullName>
    </submittedName>
</protein>
<proteinExistence type="inferred from homology"/>
<comment type="caution">
    <text evidence="6">The sequence shown here is derived from an EMBL/GenBank/DDBJ whole genome shotgun (WGS) entry which is preliminary data.</text>
</comment>
<gene>
    <name evidence="6" type="ORF">ACFQ07_12915</name>
</gene>
<comment type="similarity">
    <text evidence="2">Belongs to the bacterial solute-binding protein SsuA/TauA family.</text>
</comment>
<evidence type="ECO:0000256" key="3">
    <source>
        <dbReference type="ARBA" id="ARBA00022729"/>
    </source>
</evidence>
<comment type="subcellular location">
    <subcellularLocation>
        <location evidence="1">Periplasm</location>
    </subcellularLocation>
</comment>
<evidence type="ECO:0000256" key="2">
    <source>
        <dbReference type="ARBA" id="ARBA00010742"/>
    </source>
</evidence>
<name>A0ABW3CGQ3_9ACTN</name>
<evidence type="ECO:0000259" key="5">
    <source>
        <dbReference type="Pfam" id="PF09084"/>
    </source>
</evidence>
<dbReference type="PANTHER" id="PTHR30024">
    <property type="entry name" value="ALIPHATIC SULFONATES-BINDING PROTEIN-RELATED"/>
    <property type="match status" value="1"/>
</dbReference>
<reference evidence="7" key="1">
    <citation type="journal article" date="2019" name="Int. J. Syst. Evol. Microbiol.">
        <title>The Global Catalogue of Microorganisms (GCM) 10K type strain sequencing project: providing services to taxonomists for standard genome sequencing and annotation.</title>
        <authorList>
            <consortium name="The Broad Institute Genomics Platform"/>
            <consortium name="The Broad Institute Genome Sequencing Center for Infectious Disease"/>
            <person name="Wu L."/>
            <person name="Ma J."/>
        </authorList>
    </citation>
    <scope>NUCLEOTIDE SEQUENCE [LARGE SCALE GENOMIC DNA]</scope>
    <source>
        <strain evidence="7">JCM 31696</strain>
    </source>
</reference>
<dbReference type="InterPro" id="IPR015168">
    <property type="entry name" value="SsuA/THI5"/>
</dbReference>
<feature type="non-terminal residue" evidence="6">
    <location>
        <position position="195"/>
    </location>
</feature>
<evidence type="ECO:0000313" key="7">
    <source>
        <dbReference type="Proteomes" id="UP001597083"/>
    </source>
</evidence>